<gene>
    <name evidence="11" type="ORF">EDD72_10686</name>
</gene>
<proteinExistence type="inferred from homology"/>
<keyword evidence="7 10" id="KW-1133">Transmembrane helix</keyword>
<evidence type="ECO:0000256" key="7">
    <source>
        <dbReference type="ARBA" id="ARBA00022989"/>
    </source>
</evidence>
<dbReference type="Proteomes" id="UP000295788">
    <property type="component" value="Unassembled WGS sequence"/>
</dbReference>
<dbReference type="PANTHER" id="PTHR11795:SF371">
    <property type="entry name" value="HIGH-AFFINITY BRANCHED-CHAIN AMINO ACID TRANSPORT SYSTEM PERMEASE PROTEIN LIVH"/>
    <property type="match status" value="1"/>
</dbReference>
<name>A0A4R3KJ55_9BACI</name>
<dbReference type="EMBL" id="SMAB01000006">
    <property type="protein sequence ID" value="TCS83158.1"/>
    <property type="molecule type" value="Genomic_DNA"/>
</dbReference>
<dbReference type="GO" id="GO:0015190">
    <property type="term" value="F:L-leucine transmembrane transporter activity"/>
    <property type="evidence" value="ECO:0007669"/>
    <property type="project" value="TreeGrafter"/>
</dbReference>
<evidence type="ECO:0000256" key="8">
    <source>
        <dbReference type="ARBA" id="ARBA00023136"/>
    </source>
</evidence>
<comment type="caution">
    <text evidence="11">The sequence shown here is derived from an EMBL/GenBank/DDBJ whole genome shotgun (WGS) entry which is preliminary data.</text>
</comment>
<dbReference type="GO" id="GO:0042941">
    <property type="term" value="P:D-alanine transmembrane transport"/>
    <property type="evidence" value="ECO:0007669"/>
    <property type="project" value="TreeGrafter"/>
</dbReference>
<evidence type="ECO:0000256" key="3">
    <source>
        <dbReference type="ARBA" id="ARBA00022475"/>
    </source>
</evidence>
<keyword evidence="6" id="KW-0029">Amino-acid transport</keyword>
<reference evidence="11 12" key="1">
    <citation type="submission" date="2019-03" db="EMBL/GenBank/DDBJ databases">
        <title>Genomic Encyclopedia of Type Strains, Phase IV (KMG-IV): sequencing the most valuable type-strain genomes for metagenomic binning, comparative biology and taxonomic classification.</title>
        <authorList>
            <person name="Goeker M."/>
        </authorList>
    </citation>
    <scope>NUCLEOTIDE SEQUENCE [LARGE SCALE GENOMIC DNA]</scope>
    <source>
        <strain evidence="11 12">DSM 23802</strain>
    </source>
</reference>
<dbReference type="GO" id="GO:0015808">
    <property type="term" value="P:L-alanine transport"/>
    <property type="evidence" value="ECO:0007669"/>
    <property type="project" value="TreeGrafter"/>
</dbReference>
<evidence type="ECO:0000256" key="6">
    <source>
        <dbReference type="ARBA" id="ARBA00022970"/>
    </source>
</evidence>
<dbReference type="RefSeq" id="WP_132768119.1">
    <property type="nucleotide sequence ID" value="NZ_SMAB01000006.1"/>
</dbReference>
<keyword evidence="8 10" id="KW-0472">Membrane</keyword>
<dbReference type="PANTHER" id="PTHR11795">
    <property type="entry name" value="BRANCHED-CHAIN AMINO ACID TRANSPORT SYSTEM PERMEASE PROTEIN LIVH"/>
    <property type="match status" value="1"/>
</dbReference>
<feature type="transmembrane region" description="Helical" evidence="10">
    <location>
        <begin position="65"/>
        <end position="86"/>
    </location>
</feature>
<evidence type="ECO:0000313" key="11">
    <source>
        <dbReference type="EMBL" id="TCS83158.1"/>
    </source>
</evidence>
<organism evidence="11 12">
    <name type="scientific">Tepidibacillus fermentans</name>
    <dbReference type="NCBI Taxonomy" id="1281767"/>
    <lineage>
        <taxon>Bacteria</taxon>
        <taxon>Bacillati</taxon>
        <taxon>Bacillota</taxon>
        <taxon>Bacilli</taxon>
        <taxon>Bacillales</taxon>
        <taxon>Bacillaceae</taxon>
        <taxon>Tepidibacillus</taxon>
    </lineage>
</organism>
<evidence type="ECO:0000256" key="4">
    <source>
        <dbReference type="ARBA" id="ARBA00022519"/>
    </source>
</evidence>
<comment type="similarity">
    <text evidence="9">Belongs to the binding-protein-dependent transport system permease family. LivHM subfamily.</text>
</comment>
<evidence type="ECO:0000256" key="10">
    <source>
        <dbReference type="SAM" id="Phobius"/>
    </source>
</evidence>
<dbReference type="GO" id="GO:0005886">
    <property type="term" value="C:plasma membrane"/>
    <property type="evidence" value="ECO:0007669"/>
    <property type="project" value="UniProtKB-SubCell"/>
</dbReference>
<dbReference type="CDD" id="cd06582">
    <property type="entry name" value="TM_PBP1_LivH_like"/>
    <property type="match status" value="1"/>
</dbReference>
<dbReference type="InterPro" id="IPR037294">
    <property type="entry name" value="ABC_BtuC-like"/>
</dbReference>
<dbReference type="Pfam" id="PF02653">
    <property type="entry name" value="BPD_transp_2"/>
    <property type="match status" value="1"/>
</dbReference>
<keyword evidence="2" id="KW-0813">Transport</keyword>
<evidence type="ECO:0000256" key="9">
    <source>
        <dbReference type="ARBA" id="ARBA00037998"/>
    </source>
</evidence>
<evidence type="ECO:0000256" key="1">
    <source>
        <dbReference type="ARBA" id="ARBA00004651"/>
    </source>
</evidence>
<accession>A0A4R3KJ55</accession>
<feature type="transmembrane region" description="Helical" evidence="10">
    <location>
        <begin position="235"/>
        <end position="258"/>
    </location>
</feature>
<keyword evidence="5 10" id="KW-0812">Transmembrane</keyword>
<dbReference type="OrthoDB" id="9807115at2"/>
<sequence>MEYITQQLINGISVGSIYALIALGYTMVYGIIKLINFAHGDIFMVGAFVGLVSAKMFQVQGFDPIWVFIFSILLSMIVSAILGVIIERIAYKPLRNASRISILITAIGVSFLLENGGIFFIGPQAQGFPEIIPKKQYHLFGSIQLDSNQIMILGVTFLLMVLLQLIVHKTKIGKAMRAVSFDMEAAHLMGINVNTTISATFAIGSALAAAAGVIYGMTYNSFDPLMGIIPGLKAFVAAVLGGIGIIPGAFIGGLFLGIIETTVSSIGYSLWRDGVAFAILILILIFKPSGLFGKNVREKV</sequence>
<dbReference type="InterPro" id="IPR001851">
    <property type="entry name" value="ABC_transp_permease"/>
</dbReference>
<evidence type="ECO:0000256" key="2">
    <source>
        <dbReference type="ARBA" id="ARBA00022448"/>
    </source>
</evidence>
<feature type="transmembrane region" description="Helical" evidence="10">
    <location>
        <begin position="188"/>
        <end position="215"/>
    </location>
</feature>
<dbReference type="AlphaFoldDB" id="A0A4R3KJ55"/>
<protein>
    <submittedName>
        <fullName evidence="11">Amino acid/amide ABC transporter membrane protein 1 (HAAT family)</fullName>
    </submittedName>
</protein>
<comment type="subcellular location">
    <subcellularLocation>
        <location evidence="1">Cell membrane</location>
        <topology evidence="1">Multi-pass membrane protein</topology>
    </subcellularLocation>
</comment>
<feature type="transmembrane region" description="Helical" evidence="10">
    <location>
        <begin position="12"/>
        <end position="35"/>
    </location>
</feature>
<keyword evidence="4" id="KW-0997">Cell inner membrane</keyword>
<keyword evidence="12" id="KW-1185">Reference proteome</keyword>
<keyword evidence="3" id="KW-1003">Cell membrane</keyword>
<evidence type="ECO:0000256" key="5">
    <source>
        <dbReference type="ARBA" id="ARBA00022692"/>
    </source>
</evidence>
<dbReference type="GO" id="GO:0005304">
    <property type="term" value="F:L-valine transmembrane transporter activity"/>
    <property type="evidence" value="ECO:0007669"/>
    <property type="project" value="TreeGrafter"/>
</dbReference>
<evidence type="ECO:0000313" key="12">
    <source>
        <dbReference type="Proteomes" id="UP000295788"/>
    </source>
</evidence>
<feature type="transmembrane region" description="Helical" evidence="10">
    <location>
        <begin position="150"/>
        <end position="167"/>
    </location>
</feature>
<dbReference type="GO" id="GO:0015192">
    <property type="term" value="F:L-phenylalanine transmembrane transporter activity"/>
    <property type="evidence" value="ECO:0007669"/>
    <property type="project" value="TreeGrafter"/>
</dbReference>
<feature type="transmembrane region" description="Helical" evidence="10">
    <location>
        <begin position="98"/>
        <end position="121"/>
    </location>
</feature>
<dbReference type="GO" id="GO:0015188">
    <property type="term" value="F:L-isoleucine transmembrane transporter activity"/>
    <property type="evidence" value="ECO:0007669"/>
    <property type="project" value="TreeGrafter"/>
</dbReference>
<dbReference type="InterPro" id="IPR052157">
    <property type="entry name" value="BCAA_transport_permease"/>
</dbReference>
<dbReference type="Gene3D" id="1.10.3470.10">
    <property type="entry name" value="ABC transporter involved in vitamin B12 uptake, BtuC"/>
    <property type="match status" value="1"/>
</dbReference>
<feature type="transmembrane region" description="Helical" evidence="10">
    <location>
        <begin position="270"/>
        <end position="286"/>
    </location>
</feature>
<dbReference type="GO" id="GO:1903806">
    <property type="term" value="P:L-isoleucine import across plasma membrane"/>
    <property type="evidence" value="ECO:0007669"/>
    <property type="project" value="TreeGrafter"/>
</dbReference>